<dbReference type="GO" id="GO:0008776">
    <property type="term" value="F:acetate kinase activity"/>
    <property type="evidence" value="ECO:0007669"/>
    <property type="project" value="UniProtKB-UniRule"/>
</dbReference>
<dbReference type="Pfam" id="PF00871">
    <property type="entry name" value="Acetate_kinase"/>
    <property type="match status" value="1"/>
</dbReference>
<gene>
    <name evidence="9" type="primary">ackA</name>
    <name evidence="11" type="ORF">JIN82_06835</name>
</gene>
<feature type="binding site" evidence="9">
    <location>
        <begin position="197"/>
        <end position="201"/>
    </location>
    <ligand>
        <name>ATP</name>
        <dbReference type="ChEBI" id="CHEBI:30616"/>
    </ligand>
</feature>
<keyword evidence="7 9" id="KW-0067">ATP-binding</keyword>
<evidence type="ECO:0000313" key="12">
    <source>
        <dbReference type="Proteomes" id="UP000624703"/>
    </source>
</evidence>
<feature type="binding site" evidence="9">
    <location>
        <position position="7"/>
    </location>
    <ligand>
        <name>Mg(2+)</name>
        <dbReference type="ChEBI" id="CHEBI:18420"/>
    </ligand>
</feature>
<evidence type="ECO:0000256" key="1">
    <source>
        <dbReference type="ARBA" id="ARBA00008748"/>
    </source>
</evidence>
<feature type="active site" description="Proton donor/acceptor" evidence="9">
    <location>
        <position position="137"/>
    </location>
</feature>
<dbReference type="GO" id="GO:0006083">
    <property type="term" value="P:acetate metabolic process"/>
    <property type="evidence" value="ECO:0007669"/>
    <property type="project" value="TreeGrafter"/>
</dbReference>
<dbReference type="InterPro" id="IPR023865">
    <property type="entry name" value="Aliphatic_acid_kinase_CS"/>
</dbReference>
<protein>
    <recommendedName>
        <fullName evidence="9">Acetate kinase</fullName>
        <ecNumber evidence="9">2.7.2.1</ecNumber>
    </recommendedName>
    <alternativeName>
        <fullName evidence="9">Acetokinase</fullName>
    </alternativeName>
</protein>
<evidence type="ECO:0000256" key="4">
    <source>
        <dbReference type="ARBA" id="ARBA00022723"/>
    </source>
</evidence>
<evidence type="ECO:0000313" key="11">
    <source>
        <dbReference type="EMBL" id="MBK1790869.1"/>
    </source>
</evidence>
<keyword evidence="8 9" id="KW-0460">Magnesium</keyword>
<comment type="subunit">
    <text evidence="9">Homodimer.</text>
</comment>
<dbReference type="RefSeq" id="WP_200310892.1">
    <property type="nucleotide sequence ID" value="NZ_JAENIM010000034.1"/>
</dbReference>
<feature type="site" description="Transition state stabilizer" evidence="9">
    <location>
        <position position="169"/>
    </location>
</feature>
<dbReference type="GO" id="GO:0005524">
    <property type="term" value="F:ATP binding"/>
    <property type="evidence" value="ECO:0007669"/>
    <property type="project" value="UniProtKB-KW"/>
</dbReference>
<keyword evidence="6 9" id="KW-0418">Kinase</keyword>
<evidence type="ECO:0000256" key="8">
    <source>
        <dbReference type="ARBA" id="ARBA00022842"/>
    </source>
</evidence>
<dbReference type="InterPro" id="IPR000890">
    <property type="entry name" value="Aliphatic_acid_kin_short-chain"/>
</dbReference>
<feature type="binding site" evidence="9">
    <location>
        <position position="80"/>
    </location>
    <ligand>
        <name>substrate</name>
    </ligand>
</feature>
<evidence type="ECO:0000256" key="10">
    <source>
        <dbReference type="RuleBase" id="RU003835"/>
    </source>
</evidence>
<dbReference type="NCBIfam" id="TIGR00016">
    <property type="entry name" value="ackA"/>
    <property type="match status" value="1"/>
</dbReference>
<dbReference type="SUPFAM" id="SSF53067">
    <property type="entry name" value="Actin-like ATPase domain"/>
    <property type="match status" value="2"/>
</dbReference>
<keyword evidence="3 9" id="KW-0808">Transferase</keyword>
<feature type="site" description="Transition state stabilizer" evidence="9">
    <location>
        <position position="230"/>
    </location>
</feature>
<comment type="caution">
    <text evidence="11">The sequence shown here is derived from an EMBL/GenBank/DDBJ whole genome shotgun (WGS) entry which is preliminary data.</text>
</comment>
<dbReference type="GO" id="GO:0000287">
    <property type="term" value="F:magnesium ion binding"/>
    <property type="evidence" value="ECO:0007669"/>
    <property type="project" value="UniProtKB-UniRule"/>
</dbReference>
<evidence type="ECO:0000256" key="3">
    <source>
        <dbReference type="ARBA" id="ARBA00022679"/>
    </source>
</evidence>
<dbReference type="HAMAP" id="MF_00020">
    <property type="entry name" value="Acetate_kinase"/>
    <property type="match status" value="1"/>
</dbReference>
<keyword evidence="4 9" id="KW-0479">Metal-binding</keyword>
<comment type="similarity">
    <text evidence="1 9 10">Belongs to the acetokinase family.</text>
</comment>
<keyword evidence="5 9" id="KW-0547">Nucleotide-binding</keyword>
<evidence type="ECO:0000256" key="5">
    <source>
        <dbReference type="ARBA" id="ARBA00022741"/>
    </source>
</evidence>
<evidence type="ECO:0000256" key="2">
    <source>
        <dbReference type="ARBA" id="ARBA00022490"/>
    </source>
</evidence>
<feature type="binding site" evidence="9">
    <location>
        <position position="14"/>
    </location>
    <ligand>
        <name>ATP</name>
        <dbReference type="ChEBI" id="CHEBI:30616"/>
    </ligand>
</feature>
<sequence>MSILVLNSGSSSLKFAIFPEGQEDASVEGIAEQLNSDAAQVVIKRDGKKSETALSGADHKQALQFILEQLPETPRAVGHRIVHGGEHFTEPALVTSKVIDEIRATVPLAPLHNPGSLLGIETMVELYPELPQVTVFDTAFHQTLPEFAYRYALPEKCYRDYSVRRYGFHGTSHSYVSKAAAAELGFDLENSRVLVAHLGNGASTCAVLNGKSVDTSMGLTPLEGLVMGTRSGDVDPSLHQYLATAAGMSLEEINNMLNKESGLLGLSQGASNDMRTLRGLASEGNQPAALAIEIFCYRLAKSLAALCVATGGLDYLIFTGGIGENDPAIRERVTEKLAFLGLEIDADANANHGENNHGIITTADSPATALTICTKEEFMIAQLTAQTISK</sequence>
<feature type="binding site" evidence="9">
    <location>
        <begin position="321"/>
        <end position="325"/>
    </location>
    <ligand>
        <name>ATP</name>
        <dbReference type="ChEBI" id="CHEBI:30616"/>
    </ligand>
</feature>
<reference evidence="11" key="1">
    <citation type="submission" date="2021-01" db="EMBL/GenBank/DDBJ databases">
        <title>Modified the classification status of verrucomicrobia.</title>
        <authorList>
            <person name="Feng X."/>
        </authorList>
    </citation>
    <scope>NUCLEOTIDE SEQUENCE</scope>
    <source>
        <strain evidence="11">_KCTC 22039</strain>
    </source>
</reference>
<dbReference type="AlphaFoldDB" id="A0A8J7MC19"/>
<dbReference type="PIRSF" id="PIRSF000722">
    <property type="entry name" value="Acetate_prop_kin"/>
    <property type="match status" value="1"/>
</dbReference>
<evidence type="ECO:0000256" key="7">
    <source>
        <dbReference type="ARBA" id="ARBA00022840"/>
    </source>
</evidence>
<evidence type="ECO:0000256" key="9">
    <source>
        <dbReference type="HAMAP-Rule" id="MF_00020"/>
    </source>
</evidence>
<dbReference type="PROSITE" id="PS01075">
    <property type="entry name" value="ACETATE_KINASE_1"/>
    <property type="match status" value="1"/>
</dbReference>
<organism evidence="11 12">
    <name type="scientific">Persicirhabdus sediminis</name>
    <dbReference type="NCBI Taxonomy" id="454144"/>
    <lineage>
        <taxon>Bacteria</taxon>
        <taxon>Pseudomonadati</taxon>
        <taxon>Verrucomicrobiota</taxon>
        <taxon>Verrucomicrobiia</taxon>
        <taxon>Verrucomicrobiales</taxon>
        <taxon>Verrucomicrobiaceae</taxon>
        <taxon>Persicirhabdus</taxon>
    </lineage>
</organism>
<comment type="pathway">
    <text evidence="9">Metabolic intermediate biosynthesis; acetyl-CoA biosynthesis; acetyl-CoA from acetate: step 1/2.</text>
</comment>
<evidence type="ECO:0000256" key="6">
    <source>
        <dbReference type="ARBA" id="ARBA00022777"/>
    </source>
</evidence>
<proteinExistence type="inferred from homology"/>
<comment type="function">
    <text evidence="9">Catalyzes the formation of acetyl phosphate from acetate and ATP. Can also catalyze the reverse reaction.</text>
</comment>
<dbReference type="GO" id="GO:0006085">
    <property type="term" value="P:acetyl-CoA biosynthetic process"/>
    <property type="evidence" value="ECO:0007669"/>
    <property type="project" value="UniProtKB-UniRule"/>
</dbReference>
<dbReference type="Gene3D" id="3.30.420.40">
    <property type="match status" value="2"/>
</dbReference>
<dbReference type="EMBL" id="JAENIM010000034">
    <property type="protein sequence ID" value="MBK1790869.1"/>
    <property type="molecule type" value="Genomic_DNA"/>
</dbReference>
<name>A0A8J7MC19_9BACT</name>
<dbReference type="Proteomes" id="UP000624703">
    <property type="component" value="Unassembled WGS sequence"/>
</dbReference>
<keyword evidence="12" id="KW-1185">Reference proteome</keyword>
<feature type="binding site" evidence="9">
    <location>
        <begin position="273"/>
        <end position="275"/>
    </location>
    <ligand>
        <name>ATP</name>
        <dbReference type="ChEBI" id="CHEBI:30616"/>
    </ligand>
</feature>
<keyword evidence="2 9" id="KW-0963">Cytoplasm</keyword>
<comment type="cofactor">
    <cofactor evidence="9">
        <name>Mg(2+)</name>
        <dbReference type="ChEBI" id="CHEBI:18420"/>
    </cofactor>
    <cofactor evidence="9">
        <name>Mn(2+)</name>
        <dbReference type="ChEBI" id="CHEBI:29035"/>
    </cofactor>
    <text evidence="9">Mg(2+). Can also accept Mn(2+).</text>
</comment>
<dbReference type="GO" id="GO:0005829">
    <property type="term" value="C:cytosol"/>
    <property type="evidence" value="ECO:0007669"/>
    <property type="project" value="TreeGrafter"/>
</dbReference>
<dbReference type="PRINTS" id="PR00471">
    <property type="entry name" value="ACETATEKNASE"/>
</dbReference>
<dbReference type="PANTHER" id="PTHR21060:SF21">
    <property type="entry name" value="ACETATE KINASE"/>
    <property type="match status" value="1"/>
</dbReference>
<dbReference type="InterPro" id="IPR043129">
    <property type="entry name" value="ATPase_NBD"/>
</dbReference>
<dbReference type="UniPathway" id="UPA00340">
    <property type="reaction ID" value="UER00458"/>
</dbReference>
<dbReference type="EC" id="2.7.2.1" evidence="9"/>
<comment type="catalytic activity">
    <reaction evidence="9">
        <text>acetate + ATP = acetyl phosphate + ADP</text>
        <dbReference type="Rhea" id="RHEA:11352"/>
        <dbReference type="ChEBI" id="CHEBI:22191"/>
        <dbReference type="ChEBI" id="CHEBI:30089"/>
        <dbReference type="ChEBI" id="CHEBI:30616"/>
        <dbReference type="ChEBI" id="CHEBI:456216"/>
        <dbReference type="EC" id="2.7.2.1"/>
    </reaction>
</comment>
<feature type="binding site" evidence="9">
    <location>
        <position position="376"/>
    </location>
    <ligand>
        <name>Mg(2+)</name>
        <dbReference type="ChEBI" id="CHEBI:18420"/>
    </ligand>
</feature>
<comment type="subcellular location">
    <subcellularLocation>
        <location evidence="9">Cytoplasm</location>
    </subcellularLocation>
</comment>
<dbReference type="PANTHER" id="PTHR21060">
    <property type="entry name" value="ACETATE KINASE"/>
    <property type="match status" value="1"/>
</dbReference>
<accession>A0A8J7MC19</accession>
<dbReference type="CDD" id="cd24010">
    <property type="entry name" value="ASKHA_NBD_AcK_PK"/>
    <property type="match status" value="1"/>
</dbReference>
<dbReference type="InterPro" id="IPR004372">
    <property type="entry name" value="Ac/propionate_kinase"/>
</dbReference>